<keyword evidence="9" id="KW-1133">Transmembrane helix</keyword>
<dbReference type="Pfam" id="PF13855">
    <property type="entry name" value="LRR_8"/>
    <property type="match status" value="1"/>
</dbReference>
<evidence type="ECO:0000256" key="5">
    <source>
        <dbReference type="ARBA" id="ARBA00022626"/>
    </source>
</evidence>
<dbReference type="FunFam" id="3.80.10.10:FF:000649">
    <property type="entry name" value="Leucine Rich Repeat family protein"/>
    <property type="match status" value="1"/>
</dbReference>
<reference evidence="13" key="1">
    <citation type="submission" date="2015-06" db="UniProtKB">
        <authorList>
            <consortium name="EnsemblPlants"/>
        </authorList>
    </citation>
    <scope>IDENTIFICATION</scope>
</reference>
<evidence type="ECO:0000256" key="3">
    <source>
        <dbReference type="ARBA" id="ARBA00022475"/>
    </source>
</evidence>
<dbReference type="Pfam" id="PF08263">
    <property type="entry name" value="LRRNT_2"/>
    <property type="match status" value="1"/>
</dbReference>
<dbReference type="SUPFAM" id="SSF52058">
    <property type="entry name" value="L domain-like"/>
    <property type="match status" value="3"/>
</dbReference>
<dbReference type="AlphaFoldDB" id="R7W7U6"/>
<dbReference type="FunFam" id="3.80.10.10:FF:000095">
    <property type="entry name" value="LRR receptor-like serine/threonine-protein kinase GSO1"/>
    <property type="match status" value="1"/>
</dbReference>
<name>R7W7U6_AEGTA</name>
<dbReference type="PROSITE" id="PS51450">
    <property type="entry name" value="LRR"/>
    <property type="match status" value="1"/>
</dbReference>
<evidence type="ECO:0000256" key="7">
    <source>
        <dbReference type="ARBA" id="ARBA00022729"/>
    </source>
</evidence>
<evidence type="ECO:0000256" key="1">
    <source>
        <dbReference type="ARBA" id="ARBA00004251"/>
    </source>
</evidence>
<dbReference type="Gene3D" id="3.80.10.10">
    <property type="entry name" value="Ribonuclease Inhibitor"/>
    <property type="match status" value="4"/>
</dbReference>
<organism evidence="13">
    <name type="scientific">Aegilops tauschii</name>
    <name type="common">Tausch's goatgrass</name>
    <name type="synonym">Aegilops squarrosa</name>
    <dbReference type="NCBI Taxonomy" id="37682"/>
    <lineage>
        <taxon>Eukaryota</taxon>
        <taxon>Viridiplantae</taxon>
        <taxon>Streptophyta</taxon>
        <taxon>Embryophyta</taxon>
        <taxon>Tracheophyta</taxon>
        <taxon>Spermatophyta</taxon>
        <taxon>Magnoliopsida</taxon>
        <taxon>Liliopsida</taxon>
        <taxon>Poales</taxon>
        <taxon>Poaceae</taxon>
        <taxon>BOP clade</taxon>
        <taxon>Pooideae</taxon>
        <taxon>Triticodae</taxon>
        <taxon>Triticeae</taxon>
        <taxon>Triticinae</taxon>
        <taxon>Aegilops</taxon>
    </lineage>
</organism>
<evidence type="ECO:0000256" key="4">
    <source>
        <dbReference type="ARBA" id="ARBA00022614"/>
    </source>
</evidence>
<evidence type="ECO:0000256" key="10">
    <source>
        <dbReference type="ARBA" id="ARBA00023136"/>
    </source>
</evidence>
<evidence type="ECO:0000256" key="9">
    <source>
        <dbReference type="ARBA" id="ARBA00022989"/>
    </source>
</evidence>
<dbReference type="PROSITE" id="PS51257">
    <property type="entry name" value="PROKAR_LIPOPROTEIN"/>
    <property type="match status" value="1"/>
</dbReference>
<accession>R7W7U6</accession>
<dbReference type="GO" id="GO:0009742">
    <property type="term" value="P:brassinosteroid mediated signaling pathway"/>
    <property type="evidence" value="ECO:0007669"/>
    <property type="project" value="UniProtKB-KW"/>
</dbReference>
<keyword evidence="8" id="KW-0677">Repeat</keyword>
<dbReference type="FunFam" id="3.80.10.10:FF:000111">
    <property type="entry name" value="LRR receptor-like serine/threonine-protein kinase ERECTA"/>
    <property type="match status" value="1"/>
</dbReference>
<sequence length="919" mass="102057">MHRSVARLLALLLAAAVSCGFFVAAHARQLQPAHAAGASCLPRESDALLAFKQAVSDIYDNLASWQKRHKDCCRWRGVTCSNETGHVIELDIGRTYLFGKISPSLLSLEHLEYLNLNWTYLLGPDGTSLFPELLCSLSNLRHLDLSWTQFSGRLPAQLANLSNLEYLDLSNTNFSGRLPAQLANLSNFEYLDLSWTSLHGPNGRAPEFSSCKNLRHLDLRGTPLSGRVSPQFFNLSKLEYLDLSCTSMSGILTPQLGNLSNLRHLDLSSIQDIHTSDISWLTHLHFLEFLDMSDINLSGADVFLVANTIPSLKALILVSCSLPNASQLLTHVNLTKLEQLDLSSNYLGHRIETCWFWNLTSIKELTLDSTYLYGPFPDVLGGMISLQQLEFTNNGNSATMTVDLKNLCDLEYLELDRSLASGNLTDFVMKLPQCSSSKLQYLSSNHNNMAGMLGMLPNMVGHFLEYLYLYNNSITGAIPTGLVNCTSLQSVSLGLNQLSGQIPTLPRSLTEVDLSMNSLSGPLPSDFGAPDLTVLSLSSNYIAGHVPRPICKLQNLVFLDLSRNMFVEEFPRCSSMPNLAFLYLSNNNFSGNFPPLLQKCSELTFLDLAMNKFDGALPVWIGDLVNLRFLQLNNNMFYGDIPANITSLVLLQQFSLASNNISGSIPSSLSKLIGMTLKHLPRLESRWTENRFQRLPVDILSVVMKQQELKFSGNAVIDMVSIDLSLNHLTGEIPDEITSLKGLLSLNLSWNHLGQKIPVKIGDMKSLESLDLSRNNISGEIPTSLSDLTYLSSLDLSYNNLAGRIPTGRQLDTLYAEDPSMYDGNNRLCGPTLQRNCSGSSPPEHGNQQISENSYDQLMFFYIGLTSGFVVGLWLVFCAFLFKRAWRYAYFCLFDELCDRVYVIVVVTWGRINTKAAAG</sequence>
<keyword evidence="4" id="KW-0433">Leucine-rich repeat</keyword>
<dbReference type="EnsemblPlants" id="EMT17786">
    <property type="protein sequence ID" value="EMT17786"/>
    <property type="gene ID" value="F775_21045"/>
</dbReference>
<keyword evidence="7" id="KW-0732">Signal</keyword>
<dbReference type="InterPro" id="IPR013210">
    <property type="entry name" value="LRR_N_plant-typ"/>
</dbReference>
<keyword evidence="10" id="KW-0472">Membrane</keyword>
<evidence type="ECO:0000256" key="11">
    <source>
        <dbReference type="ARBA" id="ARBA00023180"/>
    </source>
</evidence>
<protein>
    <submittedName>
        <fullName evidence="13">LRR receptor-like serine/threonine-protein kinase GSO2</fullName>
    </submittedName>
</protein>
<dbReference type="GO" id="GO:0099402">
    <property type="term" value="P:plant organ development"/>
    <property type="evidence" value="ECO:0007669"/>
    <property type="project" value="UniProtKB-ARBA"/>
</dbReference>
<dbReference type="SMART" id="SM00369">
    <property type="entry name" value="LRR_TYP"/>
    <property type="match status" value="7"/>
</dbReference>
<evidence type="ECO:0000256" key="8">
    <source>
        <dbReference type="ARBA" id="ARBA00022737"/>
    </source>
</evidence>
<dbReference type="PRINTS" id="PR00019">
    <property type="entry name" value="LEURICHRPT"/>
</dbReference>
<dbReference type="FunFam" id="3.80.10.10:FF:000400">
    <property type="entry name" value="Nuclear pore complex protein NUP107"/>
    <property type="match status" value="1"/>
</dbReference>
<dbReference type="Pfam" id="PF00560">
    <property type="entry name" value="LRR_1"/>
    <property type="match status" value="7"/>
</dbReference>
<comment type="subcellular location">
    <subcellularLocation>
        <location evidence="1">Cell membrane</location>
        <topology evidence="1">Single-pass type I membrane protein</topology>
    </subcellularLocation>
</comment>
<keyword evidence="3" id="KW-1003">Cell membrane</keyword>
<feature type="domain" description="Leucine-rich repeat-containing N-terminal plant-type" evidence="12">
    <location>
        <begin position="42"/>
        <end position="81"/>
    </location>
</feature>
<evidence type="ECO:0000313" key="13">
    <source>
        <dbReference type="EnsemblPlants" id="EMT17786"/>
    </source>
</evidence>
<dbReference type="GO" id="GO:0009653">
    <property type="term" value="P:anatomical structure morphogenesis"/>
    <property type="evidence" value="ECO:0007669"/>
    <property type="project" value="UniProtKB-ARBA"/>
</dbReference>
<dbReference type="PANTHER" id="PTHR48063">
    <property type="entry name" value="LRR RECEPTOR-LIKE KINASE"/>
    <property type="match status" value="1"/>
</dbReference>
<dbReference type="GO" id="GO:0005886">
    <property type="term" value="C:plasma membrane"/>
    <property type="evidence" value="ECO:0007669"/>
    <property type="project" value="UniProtKB-SubCell"/>
</dbReference>
<keyword evidence="11" id="KW-0325">Glycoprotein</keyword>
<dbReference type="InterPro" id="IPR032675">
    <property type="entry name" value="LRR_dom_sf"/>
</dbReference>
<dbReference type="InterPro" id="IPR003591">
    <property type="entry name" value="Leu-rich_rpt_typical-subtyp"/>
</dbReference>
<proteinExistence type="inferred from homology"/>
<keyword evidence="5" id="KW-1070">Brassinosteroid signaling pathway</keyword>
<keyword evidence="6" id="KW-0812">Transmembrane</keyword>
<evidence type="ECO:0000259" key="12">
    <source>
        <dbReference type="Pfam" id="PF08263"/>
    </source>
</evidence>
<evidence type="ECO:0000256" key="6">
    <source>
        <dbReference type="ARBA" id="ARBA00022692"/>
    </source>
</evidence>
<comment type="similarity">
    <text evidence="2">Belongs to the RLP family.</text>
</comment>
<dbReference type="InterPro" id="IPR001611">
    <property type="entry name" value="Leu-rich_rpt"/>
</dbReference>
<evidence type="ECO:0000256" key="2">
    <source>
        <dbReference type="ARBA" id="ARBA00009592"/>
    </source>
</evidence>
<dbReference type="PANTHER" id="PTHR48063:SF55">
    <property type="entry name" value="LEUCINE-RICH REPEAT-CONTAINING N-TERMINAL PLANT-TYPE DOMAIN-CONTAINING PROTEIN"/>
    <property type="match status" value="1"/>
</dbReference>
<dbReference type="InterPro" id="IPR046956">
    <property type="entry name" value="RLP23-like"/>
</dbReference>